<organism evidence="4 5">
    <name type="scientific">Domibacillus enclensis</name>
    <dbReference type="NCBI Taxonomy" id="1017273"/>
    <lineage>
        <taxon>Bacteria</taxon>
        <taxon>Bacillati</taxon>
        <taxon>Bacillota</taxon>
        <taxon>Bacilli</taxon>
        <taxon>Bacillales</taxon>
        <taxon>Bacillaceae</taxon>
        <taxon>Domibacillus</taxon>
    </lineage>
</organism>
<reference evidence="6" key="2">
    <citation type="submission" date="2017-03" db="EMBL/GenBank/DDBJ databases">
        <title>Bacillus sp. V-88(T) DSM27956, whole genome shotgun sequencing project.</title>
        <authorList>
            <person name="Dastager S.G."/>
            <person name="Neurgaonkar P.S."/>
            <person name="Dharne M.S."/>
        </authorList>
    </citation>
    <scope>NUCLEOTIDE SEQUENCE [LARGE SCALE GENOMIC DNA]</scope>
    <source>
        <strain evidence="6">DSM 25145</strain>
    </source>
</reference>
<reference evidence="4 5" key="1">
    <citation type="submission" date="2017-01" db="EMBL/GenBank/DDBJ databases">
        <authorList>
            <person name="Mah S.A."/>
            <person name="Swanson W.J."/>
            <person name="Moy G.W."/>
            <person name="Vacquier V.D."/>
        </authorList>
    </citation>
    <scope>NUCLEOTIDE SEQUENCE [LARGE SCALE GENOMIC DNA]</scope>
    <source>
        <strain evidence="4 5">NIO-1016</strain>
    </source>
</reference>
<sequence length="274" mass="30291">MTKKQVYSGLLLLLVLLLFVYVYFAFYRTAAVELDTTEQQLEAEEQLIEAFQANSTASGVQGPLVATGSLQNKVPVKPMSEKLMLDFEKAELLSDSLITAIVFTEGEEEAIPVQEEVDNEDATADTETAEDPATATDEETASEEEQSNETTEENVTDGTEEATQVENQPIPEEVLPAGIRKIRAQLTIESPGFAEMNAFIDSVENQLRMIRVEQLEFTGPEEAQKVEGVTEPVTYNLTVAAYYMPELTDLLEDTPEIDAPDPANKQDPFVVIEQ</sequence>
<evidence type="ECO:0000313" key="4">
    <source>
        <dbReference type="EMBL" id="SIQ09917.1"/>
    </source>
</evidence>
<feature type="compositionally biased region" description="Acidic residues" evidence="2">
    <location>
        <begin position="109"/>
        <end position="160"/>
    </location>
</feature>
<dbReference type="RefSeq" id="WP_045849813.1">
    <property type="nucleotide sequence ID" value="NZ_FTLX01000001.1"/>
</dbReference>
<keyword evidence="1" id="KW-0175">Coiled coil</keyword>
<feature type="region of interest" description="Disordered" evidence="2">
    <location>
        <begin position="109"/>
        <end position="172"/>
    </location>
</feature>
<proteinExistence type="predicted"/>
<dbReference type="Proteomes" id="UP000186385">
    <property type="component" value="Unassembled WGS sequence"/>
</dbReference>
<evidence type="ECO:0000313" key="3">
    <source>
        <dbReference type="EMBL" id="OXS80538.1"/>
    </source>
</evidence>
<dbReference type="EMBL" id="FTLX01000001">
    <property type="protein sequence ID" value="SIQ09917.1"/>
    <property type="molecule type" value="Genomic_DNA"/>
</dbReference>
<accession>A0A1N6Q073</accession>
<dbReference type="Proteomes" id="UP000215545">
    <property type="component" value="Unassembled WGS sequence"/>
</dbReference>
<feature type="region of interest" description="Disordered" evidence="2">
    <location>
        <begin position="253"/>
        <end position="274"/>
    </location>
</feature>
<evidence type="ECO:0000313" key="5">
    <source>
        <dbReference type="Proteomes" id="UP000186385"/>
    </source>
</evidence>
<dbReference type="AlphaFoldDB" id="A0A1N6Q073"/>
<name>A0A1N6Q073_9BACI</name>
<dbReference type="EMBL" id="MWSK01000001">
    <property type="protein sequence ID" value="OXS80538.1"/>
    <property type="molecule type" value="Genomic_DNA"/>
</dbReference>
<reference evidence="3" key="3">
    <citation type="submission" date="2017-03" db="EMBL/GenBank/DDBJ databases">
        <authorList>
            <person name="Dastager S.G."/>
            <person name="Neurgaonkar P.S."/>
            <person name="Dharne M.S."/>
        </authorList>
    </citation>
    <scope>NUCLEOTIDE SEQUENCE</scope>
    <source>
        <strain evidence="3">DSM 25145</strain>
    </source>
</reference>
<evidence type="ECO:0000256" key="1">
    <source>
        <dbReference type="SAM" id="Coils"/>
    </source>
</evidence>
<evidence type="ECO:0000256" key="2">
    <source>
        <dbReference type="SAM" id="MobiDB-lite"/>
    </source>
</evidence>
<dbReference type="STRING" id="1017273.SAMN05443094_101698"/>
<evidence type="ECO:0000313" key="6">
    <source>
        <dbReference type="Proteomes" id="UP000215545"/>
    </source>
</evidence>
<feature type="coiled-coil region" evidence="1">
    <location>
        <begin position="27"/>
        <end position="54"/>
    </location>
</feature>
<keyword evidence="6" id="KW-1185">Reference proteome</keyword>
<gene>
    <name evidence="3" type="ORF">B1B05_03395</name>
    <name evidence="4" type="ORF">SAMN05443094_101698</name>
</gene>
<protein>
    <submittedName>
        <fullName evidence="4">Type IV pilus assembly protein PilO</fullName>
    </submittedName>
</protein>
<dbReference type="OrthoDB" id="2427034at2"/>